<reference evidence="1" key="2">
    <citation type="submission" date="2020-09" db="EMBL/GenBank/DDBJ databases">
        <authorList>
            <person name="Sun Q."/>
            <person name="Zhou Y."/>
        </authorList>
    </citation>
    <scope>NUCLEOTIDE SEQUENCE</scope>
    <source>
        <strain evidence="1">CGMCC 1.12777</strain>
    </source>
</reference>
<reference evidence="1" key="1">
    <citation type="journal article" date="2014" name="Int. J. Syst. Evol. Microbiol.">
        <title>Complete genome sequence of Corynebacterium casei LMG S-19264T (=DSM 44701T), isolated from a smear-ripened cheese.</title>
        <authorList>
            <consortium name="US DOE Joint Genome Institute (JGI-PGF)"/>
            <person name="Walter F."/>
            <person name="Albersmeier A."/>
            <person name="Kalinowski J."/>
            <person name="Ruckert C."/>
        </authorList>
    </citation>
    <scope>NUCLEOTIDE SEQUENCE</scope>
    <source>
        <strain evidence="1">CGMCC 1.12777</strain>
    </source>
</reference>
<keyword evidence="2" id="KW-1185">Reference proteome</keyword>
<sequence length="71" mass="8901">MAKNKKSKAERRRDREILNLYHQKVTEDELRLLFENFRKWDRQELPYYELTDLIHEFHKKIKKYGPCFKMG</sequence>
<dbReference type="Proteomes" id="UP000656813">
    <property type="component" value="Unassembled WGS sequence"/>
</dbReference>
<gene>
    <name evidence="1" type="ORF">GCM10007096_17310</name>
</gene>
<dbReference type="EMBL" id="BMFV01000011">
    <property type="protein sequence ID" value="GGH80626.1"/>
    <property type="molecule type" value="Genomic_DNA"/>
</dbReference>
<protein>
    <submittedName>
        <fullName evidence="1">Uncharacterized protein</fullName>
    </submittedName>
</protein>
<proteinExistence type="predicted"/>
<evidence type="ECO:0000313" key="2">
    <source>
        <dbReference type="Proteomes" id="UP000656813"/>
    </source>
</evidence>
<dbReference type="AlphaFoldDB" id="A0A8J3ELS8"/>
<accession>A0A8J3ELS8</accession>
<comment type="caution">
    <text evidence="1">The sequence shown here is derived from an EMBL/GenBank/DDBJ whole genome shotgun (WGS) entry which is preliminary data.</text>
</comment>
<dbReference type="RefSeq" id="WP_188497008.1">
    <property type="nucleotide sequence ID" value="NZ_BMFV01000011.1"/>
</dbReference>
<organism evidence="1 2">
    <name type="scientific">Pullulanibacillus pueri</name>
    <dbReference type="NCBI Taxonomy" id="1437324"/>
    <lineage>
        <taxon>Bacteria</taxon>
        <taxon>Bacillati</taxon>
        <taxon>Bacillota</taxon>
        <taxon>Bacilli</taxon>
        <taxon>Bacillales</taxon>
        <taxon>Sporolactobacillaceae</taxon>
        <taxon>Pullulanibacillus</taxon>
    </lineage>
</organism>
<name>A0A8J3ELS8_9BACL</name>
<evidence type="ECO:0000313" key="1">
    <source>
        <dbReference type="EMBL" id="GGH80626.1"/>
    </source>
</evidence>